<keyword evidence="5" id="KW-0496">Mitochondrion</keyword>
<dbReference type="InterPro" id="IPR011032">
    <property type="entry name" value="GroES-like_sf"/>
</dbReference>
<organism evidence="6 7">
    <name type="scientific">Owenia fusiformis</name>
    <name type="common">Polychaete worm</name>
    <dbReference type="NCBI Taxonomy" id="6347"/>
    <lineage>
        <taxon>Eukaryota</taxon>
        <taxon>Metazoa</taxon>
        <taxon>Spiralia</taxon>
        <taxon>Lophotrochozoa</taxon>
        <taxon>Annelida</taxon>
        <taxon>Polychaeta</taxon>
        <taxon>Sedentaria</taxon>
        <taxon>Canalipalpata</taxon>
        <taxon>Sabellida</taxon>
        <taxon>Oweniida</taxon>
        <taxon>Oweniidae</taxon>
        <taxon>Owenia</taxon>
    </lineage>
</organism>
<dbReference type="Gene3D" id="3.90.180.10">
    <property type="entry name" value="Medium-chain alcohol dehydrogenases, catalytic domain"/>
    <property type="match status" value="1"/>
</dbReference>
<protein>
    <submittedName>
        <fullName evidence="6">Uncharacterized protein</fullName>
    </submittedName>
</protein>
<dbReference type="AlphaFoldDB" id="A0A8J1TDT8"/>
<dbReference type="InterPro" id="IPR050700">
    <property type="entry name" value="YIM1/Zinc_Alcohol_DH_Fams"/>
</dbReference>
<reference evidence="6" key="1">
    <citation type="submission" date="2022-03" db="EMBL/GenBank/DDBJ databases">
        <authorList>
            <person name="Martin C."/>
        </authorList>
    </citation>
    <scope>NUCLEOTIDE SEQUENCE</scope>
</reference>
<dbReference type="SUPFAM" id="SSF50129">
    <property type="entry name" value="GroES-like"/>
    <property type="match status" value="1"/>
</dbReference>
<evidence type="ECO:0000256" key="1">
    <source>
        <dbReference type="ARBA" id="ARBA00004173"/>
    </source>
</evidence>
<accession>A0A8J1TDT8</accession>
<proteinExistence type="inferred from homology"/>
<name>A0A8J1TDT8_OWEFU</name>
<dbReference type="InterPro" id="IPR020843">
    <property type="entry name" value="ER"/>
</dbReference>
<dbReference type="PANTHER" id="PTHR11695:SF294">
    <property type="entry name" value="RETICULON-4-INTERACTING PROTEIN 1, MITOCHONDRIAL"/>
    <property type="match status" value="1"/>
</dbReference>
<evidence type="ECO:0000256" key="3">
    <source>
        <dbReference type="ARBA" id="ARBA00022946"/>
    </source>
</evidence>
<dbReference type="Pfam" id="PF13602">
    <property type="entry name" value="ADH_zinc_N_2"/>
    <property type="match status" value="1"/>
</dbReference>
<gene>
    <name evidence="6" type="ORF">OFUS_LOCUS22755</name>
</gene>
<comment type="subcellular location">
    <subcellularLocation>
        <location evidence="1">Mitochondrion</location>
    </subcellularLocation>
</comment>
<dbReference type="GO" id="GO:0005739">
    <property type="term" value="C:mitochondrion"/>
    <property type="evidence" value="ECO:0007669"/>
    <property type="project" value="UniProtKB-SubCell"/>
</dbReference>
<dbReference type="PANTHER" id="PTHR11695">
    <property type="entry name" value="ALCOHOL DEHYDROGENASE RELATED"/>
    <property type="match status" value="1"/>
</dbReference>
<dbReference type="InterPro" id="IPR036291">
    <property type="entry name" value="NAD(P)-bd_dom_sf"/>
</dbReference>
<comment type="similarity">
    <text evidence="2">Belongs to the zinc-containing alcohol dehydrogenase family. Quinone oxidoreductase subfamily.</text>
</comment>
<dbReference type="InterPro" id="IPR037397">
    <property type="entry name" value="RTN4IP1"/>
</dbReference>
<evidence type="ECO:0000256" key="2">
    <source>
        <dbReference type="ARBA" id="ARBA00010371"/>
    </source>
</evidence>
<dbReference type="Proteomes" id="UP000749559">
    <property type="component" value="Unassembled WGS sequence"/>
</dbReference>
<dbReference type="OrthoDB" id="48317at2759"/>
<comment type="caution">
    <text evidence="6">The sequence shown here is derived from an EMBL/GenBank/DDBJ whole genome shotgun (WGS) entry which is preliminary data.</text>
</comment>
<evidence type="ECO:0000256" key="5">
    <source>
        <dbReference type="ARBA" id="ARBA00023128"/>
    </source>
</evidence>
<dbReference type="Gene3D" id="3.40.50.720">
    <property type="entry name" value="NAD(P)-binding Rossmann-like Domain"/>
    <property type="match status" value="1"/>
</dbReference>
<dbReference type="Pfam" id="PF08240">
    <property type="entry name" value="ADH_N"/>
    <property type="match status" value="1"/>
</dbReference>
<dbReference type="EMBL" id="CAIIXF020000011">
    <property type="protein sequence ID" value="CAH1798632.1"/>
    <property type="molecule type" value="Genomic_DNA"/>
</dbReference>
<dbReference type="CDD" id="cd08248">
    <property type="entry name" value="RTN4I1"/>
    <property type="match status" value="1"/>
</dbReference>
<keyword evidence="4" id="KW-0560">Oxidoreductase</keyword>
<dbReference type="GO" id="GO:0016491">
    <property type="term" value="F:oxidoreductase activity"/>
    <property type="evidence" value="ECO:0007669"/>
    <property type="project" value="UniProtKB-KW"/>
</dbReference>
<keyword evidence="3" id="KW-0809">Transit peptide</keyword>
<keyword evidence="7" id="KW-1185">Reference proteome</keyword>
<dbReference type="InterPro" id="IPR013154">
    <property type="entry name" value="ADH-like_N"/>
</dbReference>
<dbReference type="SMART" id="SM00829">
    <property type="entry name" value="PKS_ER"/>
    <property type="match status" value="1"/>
</dbReference>
<dbReference type="FunFam" id="3.40.50.720:FF:000147">
    <property type="entry name" value="Reticulon-4-interacting protein 1 homolog, mitochondrial"/>
    <property type="match status" value="1"/>
</dbReference>
<sequence>MQTNTMRSCFMCNNTIRSNINGAKWTSNIKIRNSTFLSNQKQFFLPVVLRPKSTPYYPYGQYGNKRYQHTESKTSGKMAAWQIHKYGGNEQLSFSNTCRVPPISNPDDILIKIHAASVNPIDVGMRGGYGSNVINTLRGIFSQLQVASEFPLILGRDFSGVVIQSGRGVHRFKPGDQVWGALGVEKPGSHSQYTIASQREISKKPSNISHQQAASLPYVAATTWSAICTFGNFTQQKASQSRVLVNGGSGGIGTFAIQLLKAWGAEVVTTCATDAVAMVTDLGADEVIDYKTVGVESSLKETGRFDFILDTVGNMESYQSSLLTRGGMFVTLVTPVLTNIDKDGLLGGLAKTAFSILPKLTSSLPKQTNYRWAFFIPDGKALGTVKDLVEAEMIIPQIECVYQFRDLPLAYEKVGEKHGRGKTVLDIISYNR</sequence>
<evidence type="ECO:0000256" key="4">
    <source>
        <dbReference type="ARBA" id="ARBA00023002"/>
    </source>
</evidence>
<evidence type="ECO:0000313" key="7">
    <source>
        <dbReference type="Proteomes" id="UP000749559"/>
    </source>
</evidence>
<dbReference type="SUPFAM" id="SSF51735">
    <property type="entry name" value="NAD(P)-binding Rossmann-fold domains"/>
    <property type="match status" value="1"/>
</dbReference>
<evidence type="ECO:0000313" key="6">
    <source>
        <dbReference type="EMBL" id="CAH1798632.1"/>
    </source>
</evidence>